<dbReference type="InterPro" id="IPR036477">
    <property type="entry name" value="Formyl_transf_N_sf"/>
</dbReference>
<dbReference type="Gene3D" id="3.40.50.170">
    <property type="entry name" value="Formyl transferase, N-terminal domain"/>
    <property type="match status" value="1"/>
</dbReference>
<proteinExistence type="predicted"/>
<dbReference type="EMBL" id="BARV01005748">
    <property type="protein sequence ID" value="GAI17405.1"/>
    <property type="molecule type" value="Genomic_DNA"/>
</dbReference>
<dbReference type="AlphaFoldDB" id="X1MRU7"/>
<organism evidence="1">
    <name type="scientific">marine sediment metagenome</name>
    <dbReference type="NCBI Taxonomy" id="412755"/>
    <lineage>
        <taxon>unclassified sequences</taxon>
        <taxon>metagenomes</taxon>
        <taxon>ecological metagenomes</taxon>
    </lineage>
</organism>
<gene>
    <name evidence="1" type="ORF">S06H3_11667</name>
</gene>
<sequence length="224" mass="25833">MGANDMKDEVRFCVMCRGYKFPKWQAKCIEKLLELPNVKLSLLIIDESYNVAKTLPVEKPLLKKFLSKIYTLLFRKYLFRAYNENLKIDALQIVDLEHLINSTPKIGCFVTKKGKYSEYFSREDVEKISEYELDFILRFTFNILRGEILKVPLYGVWSFHHDDEQAIRGGPPCFGEIYHGHDATGAILQKLSDELDAGVVLRKGYFNTIKTSYAANSSKSNKIP</sequence>
<protein>
    <submittedName>
        <fullName evidence="1">Uncharacterized protein</fullName>
    </submittedName>
</protein>
<comment type="caution">
    <text evidence="1">The sequence shown here is derived from an EMBL/GenBank/DDBJ whole genome shotgun (WGS) entry which is preliminary data.</text>
</comment>
<reference evidence="1" key="1">
    <citation type="journal article" date="2014" name="Front. Microbiol.">
        <title>High frequency of phylogenetically diverse reductive dehalogenase-homologous genes in deep subseafloor sedimentary metagenomes.</title>
        <authorList>
            <person name="Kawai M."/>
            <person name="Futagami T."/>
            <person name="Toyoda A."/>
            <person name="Takaki Y."/>
            <person name="Nishi S."/>
            <person name="Hori S."/>
            <person name="Arai W."/>
            <person name="Tsubouchi T."/>
            <person name="Morono Y."/>
            <person name="Uchiyama I."/>
            <person name="Ito T."/>
            <person name="Fujiyama A."/>
            <person name="Inagaki F."/>
            <person name="Takami H."/>
        </authorList>
    </citation>
    <scope>NUCLEOTIDE SEQUENCE</scope>
    <source>
        <strain evidence="1">Expedition CK06-06</strain>
    </source>
</reference>
<name>X1MRU7_9ZZZZ</name>
<accession>X1MRU7</accession>
<dbReference type="SUPFAM" id="SSF53328">
    <property type="entry name" value="Formyltransferase"/>
    <property type="match status" value="1"/>
</dbReference>
<evidence type="ECO:0000313" key="1">
    <source>
        <dbReference type="EMBL" id="GAI17405.1"/>
    </source>
</evidence>